<proteinExistence type="predicted"/>
<organism evidence="6 7">
    <name type="scientific">Verticiella sediminum</name>
    <dbReference type="NCBI Taxonomy" id="1247510"/>
    <lineage>
        <taxon>Bacteria</taxon>
        <taxon>Pseudomonadati</taxon>
        <taxon>Pseudomonadota</taxon>
        <taxon>Betaproteobacteria</taxon>
        <taxon>Burkholderiales</taxon>
        <taxon>Alcaligenaceae</taxon>
        <taxon>Verticiella</taxon>
    </lineage>
</organism>
<dbReference type="Pfam" id="PF00005">
    <property type="entry name" value="ABC_tran"/>
    <property type="match status" value="1"/>
</dbReference>
<evidence type="ECO:0000313" key="6">
    <source>
        <dbReference type="EMBL" id="TSH99182.1"/>
    </source>
</evidence>
<evidence type="ECO:0000256" key="2">
    <source>
        <dbReference type="ARBA" id="ARBA00022475"/>
    </source>
</evidence>
<dbReference type="GO" id="GO:0043190">
    <property type="term" value="C:ATP-binding cassette (ABC) transporter complex"/>
    <property type="evidence" value="ECO:0007669"/>
    <property type="project" value="InterPro"/>
</dbReference>
<dbReference type="SUPFAM" id="SSF50331">
    <property type="entry name" value="MOP-like"/>
    <property type="match status" value="1"/>
</dbReference>
<protein>
    <submittedName>
        <fullName evidence="6">ABC transporter ATP-binding protein</fullName>
    </submittedName>
</protein>
<keyword evidence="1" id="KW-0813">Transport</keyword>
<dbReference type="InterPro" id="IPR050093">
    <property type="entry name" value="ABC_SmlMolc_Importer"/>
</dbReference>
<sequence length="344" mass="36753">MSQSLAPDSGPALALEAPPPHESRLELAAVTKRYGDTVAVDGIDLRIEGGSYCCLLGPSGCGKTSTLRMIAGHEIASEGDIVLGSRNITNLPAAARGTAMMFQSYALFPHLSVLDNVAFSLKMKGVDKAARHARARELLALVDMDAYAARLPAQLSGGQQQRVALARALITEPRALLLDEPLSALDPFLRVRMRAELKRWQKTLGFTFVHVTHSQEEAMGLADLVVVMNAGRIEQAGSPRAVFDAPRTEFVARFIGSHNVVHTPAGKVAVRSDRIRLAPQGDGVPVTVTACEYQGTHVQVALATAQGEEWTATVPDQVFHAAPIEPGAALRAAWAPEAAHRLQA</sequence>
<dbReference type="PANTHER" id="PTHR42781:SF4">
    <property type="entry name" value="SPERMIDINE_PUTRESCINE IMPORT ATP-BINDING PROTEIN POTA"/>
    <property type="match status" value="1"/>
</dbReference>
<dbReference type="Pfam" id="PF08402">
    <property type="entry name" value="TOBE_2"/>
    <property type="match status" value="1"/>
</dbReference>
<accession>A0A556B1Z4</accession>
<dbReference type="PROSITE" id="PS00211">
    <property type="entry name" value="ABC_TRANSPORTER_1"/>
    <property type="match status" value="1"/>
</dbReference>
<dbReference type="GO" id="GO:0005524">
    <property type="term" value="F:ATP binding"/>
    <property type="evidence" value="ECO:0007669"/>
    <property type="project" value="UniProtKB-KW"/>
</dbReference>
<dbReference type="InterPro" id="IPR008995">
    <property type="entry name" value="Mo/tungstate-bd_C_term_dom"/>
</dbReference>
<evidence type="ECO:0000313" key="7">
    <source>
        <dbReference type="Proteomes" id="UP000318405"/>
    </source>
</evidence>
<dbReference type="PROSITE" id="PS50893">
    <property type="entry name" value="ABC_TRANSPORTER_2"/>
    <property type="match status" value="1"/>
</dbReference>
<dbReference type="GO" id="GO:0022857">
    <property type="term" value="F:transmembrane transporter activity"/>
    <property type="evidence" value="ECO:0007669"/>
    <property type="project" value="InterPro"/>
</dbReference>
<dbReference type="FunFam" id="3.40.50.300:FF:000425">
    <property type="entry name" value="Probable ABC transporter, ATP-binding subunit"/>
    <property type="match status" value="1"/>
</dbReference>
<dbReference type="PANTHER" id="PTHR42781">
    <property type="entry name" value="SPERMIDINE/PUTRESCINE IMPORT ATP-BINDING PROTEIN POTA"/>
    <property type="match status" value="1"/>
</dbReference>
<dbReference type="AlphaFoldDB" id="A0A556B1Z4"/>
<evidence type="ECO:0000256" key="3">
    <source>
        <dbReference type="ARBA" id="ARBA00022741"/>
    </source>
</evidence>
<evidence type="ECO:0000256" key="1">
    <source>
        <dbReference type="ARBA" id="ARBA00022448"/>
    </source>
</evidence>
<keyword evidence="4 6" id="KW-0067">ATP-binding</keyword>
<dbReference type="InterPro" id="IPR003593">
    <property type="entry name" value="AAA+_ATPase"/>
</dbReference>
<dbReference type="OrthoDB" id="5298774at2"/>
<dbReference type="InterPro" id="IPR027417">
    <property type="entry name" value="P-loop_NTPase"/>
</dbReference>
<feature type="domain" description="ABC transporter" evidence="5">
    <location>
        <begin position="25"/>
        <end position="255"/>
    </location>
</feature>
<dbReference type="RefSeq" id="WP_143946091.1">
    <property type="nucleotide sequence ID" value="NZ_BAABMB010000001.1"/>
</dbReference>
<name>A0A556B1Z4_9BURK</name>
<keyword evidence="2" id="KW-0472">Membrane</keyword>
<keyword evidence="7" id="KW-1185">Reference proteome</keyword>
<dbReference type="GO" id="GO:0015697">
    <property type="term" value="P:quaternary ammonium group transport"/>
    <property type="evidence" value="ECO:0007669"/>
    <property type="project" value="UniProtKB-ARBA"/>
</dbReference>
<keyword evidence="2" id="KW-1003">Cell membrane</keyword>
<dbReference type="SUPFAM" id="SSF52540">
    <property type="entry name" value="P-loop containing nucleoside triphosphate hydrolases"/>
    <property type="match status" value="1"/>
</dbReference>
<dbReference type="Proteomes" id="UP000318405">
    <property type="component" value="Unassembled WGS sequence"/>
</dbReference>
<evidence type="ECO:0000256" key="4">
    <source>
        <dbReference type="ARBA" id="ARBA00022840"/>
    </source>
</evidence>
<gene>
    <name evidence="6" type="ORF">FOZ76_00150</name>
</gene>
<dbReference type="Gene3D" id="3.40.50.300">
    <property type="entry name" value="P-loop containing nucleotide triphosphate hydrolases"/>
    <property type="match status" value="1"/>
</dbReference>
<dbReference type="SMART" id="SM00382">
    <property type="entry name" value="AAA"/>
    <property type="match status" value="1"/>
</dbReference>
<dbReference type="GO" id="GO:0016887">
    <property type="term" value="F:ATP hydrolysis activity"/>
    <property type="evidence" value="ECO:0007669"/>
    <property type="project" value="InterPro"/>
</dbReference>
<dbReference type="InterPro" id="IPR017871">
    <property type="entry name" value="ABC_transporter-like_CS"/>
</dbReference>
<evidence type="ECO:0000259" key="5">
    <source>
        <dbReference type="PROSITE" id="PS50893"/>
    </source>
</evidence>
<dbReference type="InterPro" id="IPR003439">
    <property type="entry name" value="ABC_transporter-like_ATP-bd"/>
</dbReference>
<dbReference type="EMBL" id="VLTJ01000001">
    <property type="protein sequence ID" value="TSH99182.1"/>
    <property type="molecule type" value="Genomic_DNA"/>
</dbReference>
<comment type="caution">
    <text evidence="6">The sequence shown here is derived from an EMBL/GenBank/DDBJ whole genome shotgun (WGS) entry which is preliminary data.</text>
</comment>
<reference evidence="6 7" key="1">
    <citation type="submission" date="2019-07" db="EMBL/GenBank/DDBJ databases">
        <title>Qingshengfaniella alkalisoli gen. nov., sp. nov., isolated from saline soil.</title>
        <authorList>
            <person name="Xu L."/>
            <person name="Huang X.-X."/>
            <person name="Sun J.-Q."/>
        </authorList>
    </citation>
    <scope>NUCLEOTIDE SEQUENCE [LARGE SCALE GENOMIC DNA]</scope>
    <source>
        <strain evidence="6 7">DSM 27279</strain>
    </source>
</reference>
<keyword evidence="3" id="KW-0547">Nucleotide-binding</keyword>
<dbReference type="InterPro" id="IPR013611">
    <property type="entry name" value="Transp-assoc_OB_typ2"/>
</dbReference>